<accession>A0A0N5A9P0</accession>
<keyword evidence="3" id="KW-1185">Reference proteome</keyword>
<dbReference type="InterPro" id="IPR003690">
    <property type="entry name" value="MTERF"/>
</dbReference>
<evidence type="ECO:0000256" key="1">
    <source>
        <dbReference type="ARBA" id="ARBA00007692"/>
    </source>
</evidence>
<organism evidence="3 4">
    <name type="scientific">Syphacia muris</name>
    <dbReference type="NCBI Taxonomy" id="451379"/>
    <lineage>
        <taxon>Eukaryota</taxon>
        <taxon>Metazoa</taxon>
        <taxon>Ecdysozoa</taxon>
        <taxon>Nematoda</taxon>
        <taxon>Chromadorea</taxon>
        <taxon>Rhabditida</taxon>
        <taxon>Spirurina</taxon>
        <taxon>Oxyuridomorpha</taxon>
        <taxon>Oxyuroidea</taxon>
        <taxon>Oxyuridae</taxon>
        <taxon>Syphacia</taxon>
    </lineage>
</organism>
<dbReference type="AlphaFoldDB" id="A0A0N5A9P0"/>
<keyword evidence="2" id="KW-0809">Transit peptide</keyword>
<dbReference type="WBParaSite" id="SMUV_0000082301-mRNA-1">
    <property type="protein sequence ID" value="SMUV_0000082301-mRNA-1"/>
    <property type="gene ID" value="SMUV_0000082301"/>
</dbReference>
<dbReference type="InterPro" id="IPR038538">
    <property type="entry name" value="MTERF_sf"/>
</dbReference>
<dbReference type="Proteomes" id="UP000046393">
    <property type="component" value="Unplaced"/>
</dbReference>
<proteinExistence type="inferred from homology"/>
<sequence>MLLPSDANVQDEIARPLTTLLKAGVDSNFLINICVEKPEFFCLFGRKGKKVMEVLDLLVLRCLNSYENAVKVFSLFPNELLEVDVPGITERLDFLNSYGMESTLLLQSILSCPPLLFLRTAAEMNNVVHVVSSFFSSSQVVTDANTGDSLLIPLKLESQGGVDEILLAIMFFTGFRNAAFFLIRTFIFFNDVLFAIKMTKLIQKAPHLLLQNIDKLEEKYEYIYYGMGIEGQDFHGCVSWIDLPLEDIMTRHEFLKKTGKYTFPDEKRPQLTKDNPSLKTILDTPDHIFATKVAGVTLEEWNIYKQLAEKLRQDADVPFERIKPSLRKAYERRLKKAQVADPYTFDSTTASL</sequence>
<dbReference type="GO" id="GO:0003676">
    <property type="term" value="F:nucleic acid binding"/>
    <property type="evidence" value="ECO:0007669"/>
    <property type="project" value="InterPro"/>
</dbReference>
<dbReference type="STRING" id="451379.A0A0N5A9P0"/>
<evidence type="ECO:0000256" key="2">
    <source>
        <dbReference type="ARBA" id="ARBA00022946"/>
    </source>
</evidence>
<comment type="similarity">
    <text evidence="1">Belongs to the mTERF family.</text>
</comment>
<evidence type="ECO:0000313" key="3">
    <source>
        <dbReference type="Proteomes" id="UP000046393"/>
    </source>
</evidence>
<protein>
    <submittedName>
        <fullName evidence="4">Ankyrin repeat protein</fullName>
    </submittedName>
</protein>
<dbReference type="Gene3D" id="1.25.70.10">
    <property type="entry name" value="Transcription termination factor 3, mitochondrial"/>
    <property type="match status" value="1"/>
</dbReference>
<name>A0A0N5A9P0_9BILA</name>
<dbReference type="Pfam" id="PF02536">
    <property type="entry name" value="mTERF"/>
    <property type="match status" value="1"/>
</dbReference>
<evidence type="ECO:0000313" key="4">
    <source>
        <dbReference type="WBParaSite" id="SMUV_0000082301-mRNA-1"/>
    </source>
</evidence>
<reference evidence="4" key="1">
    <citation type="submission" date="2017-02" db="UniProtKB">
        <authorList>
            <consortium name="WormBaseParasite"/>
        </authorList>
    </citation>
    <scope>IDENTIFICATION</scope>
</reference>